<dbReference type="Proteomes" id="UP000655225">
    <property type="component" value="Unassembled WGS sequence"/>
</dbReference>
<feature type="region of interest" description="Disordered" evidence="9">
    <location>
        <begin position="272"/>
        <end position="296"/>
    </location>
</feature>
<comment type="caution">
    <text evidence="11">The sequence shown here is derived from an EMBL/GenBank/DDBJ whole genome shotgun (WGS) entry which is preliminary data.</text>
</comment>
<keyword evidence="6 10" id="KW-0472">Membrane</keyword>
<comment type="similarity">
    <text evidence="7">Belongs to the plant Proton pump-interactor protein family.</text>
</comment>
<feature type="compositionally biased region" description="Low complexity" evidence="9">
    <location>
        <begin position="655"/>
        <end position="664"/>
    </location>
</feature>
<keyword evidence="3 10" id="KW-0812">Transmembrane</keyword>
<gene>
    <name evidence="11" type="ORF">HHK36_010520</name>
</gene>
<evidence type="ECO:0000256" key="5">
    <source>
        <dbReference type="ARBA" id="ARBA00023054"/>
    </source>
</evidence>
<reference evidence="11 12" key="1">
    <citation type="submission" date="2020-04" db="EMBL/GenBank/DDBJ databases">
        <title>Plant Genome Project.</title>
        <authorList>
            <person name="Zhang R.-G."/>
        </authorList>
    </citation>
    <scope>NUCLEOTIDE SEQUENCE [LARGE SCALE GENOMIC DNA]</scope>
    <source>
        <strain evidence="11">YNK0</strain>
        <tissue evidence="11">Leaf</tissue>
    </source>
</reference>
<feature type="compositionally biased region" description="Polar residues" evidence="9">
    <location>
        <begin position="211"/>
        <end position="221"/>
    </location>
</feature>
<feature type="transmembrane region" description="Helical" evidence="10">
    <location>
        <begin position="1240"/>
        <end position="1262"/>
    </location>
</feature>
<keyword evidence="12" id="KW-1185">Reference proteome</keyword>
<evidence type="ECO:0000256" key="8">
    <source>
        <dbReference type="SAM" id="Coils"/>
    </source>
</evidence>
<protein>
    <submittedName>
        <fullName evidence="11">Uncharacterized protein</fullName>
    </submittedName>
</protein>
<feature type="compositionally biased region" description="Basic residues" evidence="9">
    <location>
        <begin position="1159"/>
        <end position="1168"/>
    </location>
</feature>
<keyword evidence="4 10" id="KW-1133">Transmembrane helix</keyword>
<evidence type="ECO:0000313" key="11">
    <source>
        <dbReference type="EMBL" id="KAF8405613.1"/>
    </source>
</evidence>
<organism evidence="11 12">
    <name type="scientific">Tetracentron sinense</name>
    <name type="common">Spur-leaf</name>
    <dbReference type="NCBI Taxonomy" id="13715"/>
    <lineage>
        <taxon>Eukaryota</taxon>
        <taxon>Viridiplantae</taxon>
        <taxon>Streptophyta</taxon>
        <taxon>Embryophyta</taxon>
        <taxon>Tracheophyta</taxon>
        <taxon>Spermatophyta</taxon>
        <taxon>Magnoliopsida</taxon>
        <taxon>Trochodendrales</taxon>
        <taxon>Trochodendraceae</taxon>
        <taxon>Tetracentron</taxon>
    </lineage>
</organism>
<evidence type="ECO:0000256" key="1">
    <source>
        <dbReference type="ARBA" id="ARBA00004162"/>
    </source>
</evidence>
<proteinExistence type="inferred from homology"/>
<feature type="region of interest" description="Disordered" evidence="9">
    <location>
        <begin position="1"/>
        <end position="66"/>
    </location>
</feature>
<evidence type="ECO:0000256" key="7">
    <source>
        <dbReference type="ARBA" id="ARBA00038080"/>
    </source>
</evidence>
<keyword evidence="2" id="KW-1003">Cell membrane</keyword>
<dbReference type="OMA" id="EDQDTQI"/>
<dbReference type="EMBL" id="JABCRI010000006">
    <property type="protein sequence ID" value="KAF8405613.1"/>
    <property type="molecule type" value="Genomic_DNA"/>
</dbReference>
<evidence type="ECO:0000256" key="6">
    <source>
        <dbReference type="ARBA" id="ARBA00023136"/>
    </source>
</evidence>
<feature type="compositionally biased region" description="Acidic residues" evidence="9">
    <location>
        <begin position="275"/>
        <end position="288"/>
    </location>
</feature>
<evidence type="ECO:0000256" key="10">
    <source>
        <dbReference type="SAM" id="Phobius"/>
    </source>
</evidence>
<evidence type="ECO:0000256" key="3">
    <source>
        <dbReference type="ARBA" id="ARBA00022692"/>
    </source>
</evidence>
<feature type="region of interest" description="Disordered" evidence="9">
    <location>
        <begin position="1032"/>
        <end position="1075"/>
    </location>
</feature>
<evidence type="ECO:0000256" key="2">
    <source>
        <dbReference type="ARBA" id="ARBA00022475"/>
    </source>
</evidence>
<feature type="region of interest" description="Disordered" evidence="9">
    <location>
        <begin position="193"/>
        <end position="224"/>
    </location>
</feature>
<feature type="region of interest" description="Disordered" evidence="9">
    <location>
        <begin position="648"/>
        <end position="670"/>
    </location>
</feature>
<name>A0A835DJ76_TETSI</name>
<evidence type="ECO:0000256" key="9">
    <source>
        <dbReference type="SAM" id="MobiDB-lite"/>
    </source>
</evidence>
<keyword evidence="5 8" id="KW-0175">Coiled coil</keyword>
<feature type="region of interest" description="Disordered" evidence="9">
    <location>
        <begin position="1157"/>
        <end position="1215"/>
    </location>
</feature>
<feature type="compositionally biased region" description="Basic and acidic residues" evidence="9">
    <location>
        <begin position="1056"/>
        <end position="1075"/>
    </location>
</feature>
<dbReference type="PANTHER" id="PTHR32219">
    <property type="entry name" value="RNA-BINDING PROTEIN YLMH-RELATED"/>
    <property type="match status" value="1"/>
</dbReference>
<accession>A0A835DJ76</accession>
<dbReference type="AlphaFoldDB" id="A0A835DJ76"/>
<dbReference type="PANTHER" id="PTHR32219:SF3">
    <property type="entry name" value="CALPONIN-LIKE DOMAIN PROTEIN"/>
    <property type="match status" value="1"/>
</dbReference>
<feature type="coiled-coil region" evidence="8">
    <location>
        <begin position="795"/>
        <end position="856"/>
    </location>
</feature>
<dbReference type="InterPro" id="IPR055282">
    <property type="entry name" value="PPI1-4"/>
</dbReference>
<evidence type="ECO:0000256" key="4">
    <source>
        <dbReference type="ARBA" id="ARBA00022989"/>
    </source>
</evidence>
<dbReference type="GO" id="GO:0005886">
    <property type="term" value="C:plasma membrane"/>
    <property type="evidence" value="ECO:0007669"/>
    <property type="project" value="UniProtKB-SubCell"/>
</dbReference>
<feature type="compositionally biased region" description="Basic and acidic residues" evidence="9">
    <location>
        <begin position="55"/>
        <end position="64"/>
    </location>
</feature>
<dbReference type="OrthoDB" id="1703439at2759"/>
<comment type="subcellular location">
    <subcellularLocation>
        <location evidence="1">Cell membrane</location>
        <topology evidence="1">Single-pass membrane protein</topology>
    </subcellularLocation>
</comment>
<evidence type="ECO:0000313" key="12">
    <source>
        <dbReference type="Proteomes" id="UP000655225"/>
    </source>
</evidence>
<sequence length="1263" mass="140606">MTAETDEHEFERRSNSNLSSCEDLPKVGGEFNGIVHDSADGDVMVKGADNVSDDPLEKDPHDTECVPDLTEAVGDVSELYEEKQIEDEELGIGKGACVQNGCIATESVVSSSNPDIAAQSLQGNSNGVQVIATEELYDIESLESEFELDYEAVVEEQNKLQSFAEVDKKLESQAVVREAVEYQVLQLHNEADVEEKNKLESSDEVDEKQESQVNQLRQLNNGEEKVEVIDGGEEKGEEPIALLLVAEVDESKESLITVVEAVEPELHKLRVGEEKVEEQESSADIEENQESKVTVTKAVESDLDQEKKEAAKMADEIPVEGPVRDLGTEMELKLTACPVKQLEMEAGNGSDSNTECLPICPVEGVVAESKVINDSAEGNQIMHTLDGSVRNADSLPCPVEDSKSEIEVGKVSIESLPIGPVDDKIIKSEVGNVSVLIGESYPTCAVDCMRSESVVRNLFIESSGSTPSCSIVDIKSEIKVGNGSVKGGENMANCVPDKVKSETDICNGSIEGDDIVPTCLDDIVKIESESTNRVVDSASNQPTCPVTNVEIESDGVIGSVESGNSLPTCPVSDVKFECEFGTISFASSRDVPTVDAAILESEVPNGSVENSERAVNCVNDVIVVENEGIQSNGGDVNPICQETDGIEGIQRDESSPSSSRDTSTVDGLTGQKVEAEVEKRLCFLIRNPRYVDDNFREQITLVQQQVDEKSQIRDAIKPTIQMRRTTCSQYRNNFEAAKSEERAARETLNAKRQEIDSVQSLIDRVKIATSIEDIDGKVLNMKHMIEHETLPLKEEKQLIREIKQLKHLREQLSSNMGRHDELQQALGQREIIEERFRVLKRELDHLKNEVLRAEGITKTAKKKYFDESEKIKELQAQFKAADDMRQEAYTHLQSLKKEFYEKNKYFWRYKDDLKAANDYASAGDREALQGLCVNQVETVMELWNKNDDFRNEYVRCNSVSTLKRLRTLDGRSLGPDEEPPVLRSVVEEKVGNAILTPVKINSVFPISTSEQEKTVLLMGPEKADSKSVVKVEQKTAKSKKPTNHTTLENGSAAFSGRKETEEEKEEHKRTMEEEELARKAKELQKEVDAAKLKEQLRLEERAKAREAEERKRRNAEKAQARAKLRAQKEAELKEKKISVLNLVSIDLGDVNYLQEREKRVRKKERKKASTAEARNGGNEIESAPSLEETAVETTQEPDNKEKPMTLVKRAQKPALSVKQTKITPLPLPLRNKGKRRMQPWMWVLLLALLILALFLVGNNSFLF</sequence>